<name>A0A1S1Q791_9ACTN</name>
<dbReference type="EMBL" id="MBLM01000166">
    <property type="protein sequence ID" value="OHV29055.1"/>
    <property type="molecule type" value="Genomic_DNA"/>
</dbReference>
<dbReference type="PANTHER" id="PTHR42998">
    <property type="entry name" value="TYPE I RESTRICTION ENZYME HINDVIIP M PROTEIN-RELATED"/>
    <property type="match status" value="1"/>
</dbReference>
<dbReference type="OrthoDB" id="9784823at2"/>
<dbReference type="Pfam" id="PF02384">
    <property type="entry name" value="N6_Mtase"/>
    <property type="match status" value="1"/>
</dbReference>
<feature type="domain" description="DNA methylase adenine-specific" evidence="4">
    <location>
        <begin position="193"/>
        <end position="376"/>
    </location>
</feature>
<dbReference type="GO" id="GO:0009307">
    <property type="term" value="P:DNA restriction-modification system"/>
    <property type="evidence" value="ECO:0007669"/>
    <property type="project" value="UniProtKB-KW"/>
</dbReference>
<dbReference type="InterPro" id="IPR029063">
    <property type="entry name" value="SAM-dependent_MTases_sf"/>
</dbReference>
<protein>
    <submittedName>
        <fullName evidence="5">N-6 DNA methylase</fullName>
    </submittedName>
</protein>
<keyword evidence="1" id="KW-0680">Restriction system</keyword>
<dbReference type="PRINTS" id="PR00507">
    <property type="entry name" value="N12N6MTFRASE"/>
</dbReference>
<feature type="compositionally biased region" description="Basic and acidic residues" evidence="3">
    <location>
        <begin position="616"/>
        <end position="625"/>
    </location>
</feature>
<dbReference type="Proteomes" id="UP000179627">
    <property type="component" value="Unassembled WGS sequence"/>
</dbReference>
<evidence type="ECO:0000313" key="6">
    <source>
        <dbReference type="Proteomes" id="UP000179627"/>
    </source>
</evidence>
<comment type="caution">
    <text evidence="5">The sequence shown here is derived from an EMBL/GenBank/DDBJ whole genome shotgun (WGS) entry which is preliminary data.</text>
</comment>
<dbReference type="PANTHER" id="PTHR42998:SF1">
    <property type="entry name" value="TYPE I RESTRICTION ENZYME HINDI METHYLASE SUBUNIT"/>
    <property type="match status" value="1"/>
</dbReference>
<dbReference type="InterPro" id="IPR003356">
    <property type="entry name" value="DNA_methylase_A-5"/>
</dbReference>
<keyword evidence="5" id="KW-0808">Transferase</keyword>
<dbReference type="Gene3D" id="3.90.220.20">
    <property type="entry name" value="DNA methylase specificity domains"/>
    <property type="match status" value="1"/>
</dbReference>
<evidence type="ECO:0000256" key="3">
    <source>
        <dbReference type="SAM" id="MobiDB-lite"/>
    </source>
</evidence>
<dbReference type="SUPFAM" id="SSF53335">
    <property type="entry name" value="S-adenosyl-L-methionine-dependent methyltransferases"/>
    <property type="match status" value="1"/>
</dbReference>
<sequence>MPDRNAPAPTTATVTASDIARIAGVGRAAVSNWRRRFDDFPTPVAGTSSSPLFALAAVETWFDRHDRPFHVEAGDRVWQQIRGTVDDPHLGELVGHLGGFLLYRQREREAADATLGEPDDVAARLLGPAIDQAASELWPRSPGAAPSSGWEASWVPVARTAATAADQAGYPALFEVLRQRYREVYSRQVGGPPAAVADLMVRLAGVRRGAEELTVLDPACGVGGLLDAARAAGAGRLLGQDVDPTAARITAAGLLLHGADARIAAADSLLADAFTGEQADVVLCAPPSGQRFWGHEDLLGSPWWRYGVPPRGEPELAWLQHCLAHGRPGAAVLLVLPAAAASRPAGRRIRANLLRAGALRAVLELPPDVFGAGSTPDLWVLRVPDGRPPDPWVLMGLAGADLRTVSAEPPPGYRRVPVADLLDDQVDLSPRPRVAVLPADGAERGFPAVREKLRTALSSLSALTASMAPPALSVSAGDPTSAEASAAFPETGRVAPSAWNTVGELTKEGALAMLTASLQTRADGGDLPMFTAGDVRHDRGPTGRTGDRAGMLRLQAGDVVCVTTDGGIAATVIEEAGAVLGPKVALLRVDPDRLDPHFLAGSLRAAGYRPAAAPGRGDDDPDRGRPAGTLSLPDLRRIPIPALELADQRELAADFHRLGQLEKAVRQVAELGAEIIQIGYLGAVDSRRRPGDRTRS</sequence>
<dbReference type="GO" id="GO:0032259">
    <property type="term" value="P:methylation"/>
    <property type="evidence" value="ECO:0007669"/>
    <property type="project" value="UniProtKB-KW"/>
</dbReference>
<dbReference type="InterPro" id="IPR044946">
    <property type="entry name" value="Restrct_endonuc_typeI_TRD_sf"/>
</dbReference>
<keyword evidence="2" id="KW-0238">DNA-binding</keyword>
<dbReference type="REBASE" id="204422">
    <property type="entry name" value="M.Fsp17ORF29435P"/>
</dbReference>
<proteinExistence type="predicted"/>
<organism evidence="5 6">
    <name type="scientific">Parafrankia colletiae</name>
    <dbReference type="NCBI Taxonomy" id="573497"/>
    <lineage>
        <taxon>Bacteria</taxon>
        <taxon>Bacillati</taxon>
        <taxon>Actinomycetota</taxon>
        <taxon>Actinomycetes</taxon>
        <taxon>Frankiales</taxon>
        <taxon>Frankiaceae</taxon>
        <taxon>Parafrankia</taxon>
    </lineage>
</organism>
<dbReference type="GO" id="GO:0008170">
    <property type="term" value="F:N-methyltransferase activity"/>
    <property type="evidence" value="ECO:0007669"/>
    <property type="project" value="InterPro"/>
</dbReference>
<dbReference type="Gene3D" id="3.40.50.150">
    <property type="entry name" value="Vaccinia Virus protein VP39"/>
    <property type="match status" value="1"/>
</dbReference>
<dbReference type="InterPro" id="IPR052916">
    <property type="entry name" value="Type-I_RE_MTase_Subunit"/>
</dbReference>
<evidence type="ECO:0000256" key="2">
    <source>
        <dbReference type="ARBA" id="ARBA00023125"/>
    </source>
</evidence>
<evidence type="ECO:0000256" key="1">
    <source>
        <dbReference type="ARBA" id="ARBA00022747"/>
    </source>
</evidence>
<dbReference type="GO" id="GO:0003677">
    <property type="term" value="F:DNA binding"/>
    <property type="evidence" value="ECO:0007669"/>
    <property type="project" value="UniProtKB-KW"/>
</dbReference>
<keyword evidence="5" id="KW-0489">Methyltransferase</keyword>
<reference evidence="6" key="1">
    <citation type="submission" date="2016-07" db="EMBL/GenBank/DDBJ databases">
        <title>Sequence Frankia sp. strain CcI1.17.</title>
        <authorList>
            <person name="Ghodhbane-Gtari F."/>
            <person name="Swanson E."/>
            <person name="Gueddou A."/>
            <person name="Morris K."/>
            <person name="Hezbri K."/>
            <person name="Ktari A."/>
            <person name="Nouioui I."/>
            <person name="Abebe-Akele F."/>
            <person name="Simpson S."/>
            <person name="Thomas K."/>
            <person name="Gtari M."/>
            <person name="Tisa L.S."/>
            <person name="Hurst S."/>
        </authorList>
    </citation>
    <scope>NUCLEOTIDE SEQUENCE [LARGE SCALE GENOMIC DNA]</scope>
    <source>
        <strain evidence="6">Cc1.17</strain>
    </source>
</reference>
<accession>A0A1S1Q791</accession>
<evidence type="ECO:0000259" key="4">
    <source>
        <dbReference type="Pfam" id="PF02384"/>
    </source>
</evidence>
<dbReference type="AlphaFoldDB" id="A0A1S1Q791"/>
<gene>
    <name evidence="5" type="ORF">CC117_29435</name>
</gene>
<feature type="region of interest" description="Disordered" evidence="3">
    <location>
        <begin position="609"/>
        <end position="631"/>
    </location>
</feature>
<evidence type="ECO:0000313" key="5">
    <source>
        <dbReference type="EMBL" id="OHV29055.1"/>
    </source>
</evidence>
<keyword evidence="6" id="KW-1185">Reference proteome</keyword>
<dbReference type="RefSeq" id="WP_071091377.1">
    <property type="nucleotide sequence ID" value="NZ_MBLM01000166.1"/>
</dbReference>